<feature type="non-terminal residue" evidence="3">
    <location>
        <position position="1"/>
    </location>
</feature>
<sequence length="165" mass="16779">PGGSGGGAGGSGGGAGGGGGQKPIDRCAAPMLDASLKAYSPAAGNRYARLTLTNISGHACKLFGFPGIGLANPQNPTIPASTRRGGTPRPFVVYPGGHAYTMLHWGVTPGMGEPDNGPCEPTPTALHVTPPDERSWTRASWTFGPVCLHGVFDVQPLSPNIPQPQ</sequence>
<keyword evidence="4" id="KW-1185">Reference proteome</keyword>
<dbReference type="EMBL" id="QURH01000834">
    <property type="protein sequence ID" value="RFU38293.1"/>
    <property type="molecule type" value="Genomic_DNA"/>
</dbReference>
<name>A0A372JE54_9ACTN</name>
<dbReference type="OrthoDB" id="485007at2"/>
<protein>
    <submittedName>
        <fullName evidence="3">DUF4232 domain-containing protein</fullName>
    </submittedName>
</protein>
<feature type="compositionally biased region" description="Gly residues" evidence="1">
    <location>
        <begin position="1"/>
        <end position="21"/>
    </location>
</feature>
<dbReference type="Proteomes" id="UP000261811">
    <property type="component" value="Unassembled WGS sequence"/>
</dbReference>
<comment type="caution">
    <text evidence="3">The sequence shown here is derived from an EMBL/GenBank/DDBJ whole genome shotgun (WGS) entry which is preliminary data.</text>
</comment>
<dbReference type="InterPro" id="IPR025326">
    <property type="entry name" value="DUF4232"/>
</dbReference>
<reference evidence="3 4" key="1">
    <citation type="submission" date="2018-08" db="EMBL/GenBank/DDBJ databases">
        <title>Actinomadura jelena sp. nov., a novel Actinomycete isolated from soil in Chad.</title>
        <authorList>
            <person name="Shi L."/>
        </authorList>
    </citation>
    <scope>NUCLEOTIDE SEQUENCE [LARGE SCALE GENOMIC DNA]</scope>
    <source>
        <strain evidence="3 4">NEAU-G17</strain>
    </source>
</reference>
<evidence type="ECO:0000259" key="2">
    <source>
        <dbReference type="Pfam" id="PF14016"/>
    </source>
</evidence>
<dbReference type="AlphaFoldDB" id="A0A372JE54"/>
<evidence type="ECO:0000313" key="3">
    <source>
        <dbReference type="EMBL" id="RFU38293.1"/>
    </source>
</evidence>
<organism evidence="3 4">
    <name type="scientific">Actinomadura logoneensis</name>
    <dbReference type="NCBI Taxonomy" id="2293572"/>
    <lineage>
        <taxon>Bacteria</taxon>
        <taxon>Bacillati</taxon>
        <taxon>Actinomycetota</taxon>
        <taxon>Actinomycetes</taxon>
        <taxon>Streptosporangiales</taxon>
        <taxon>Thermomonosporaceae</taxon>
        <taxon>Actinomadura</taxon>
    </lineage>
</organism>
<dbReference type="Pfam" id="PF14016">
    <property type="entry name" value="DUF4232"/>
    <property type="match status" value="1"/>
</dbReference>
<proteinExistence type="predicted"/>
<dbReference type="RefSeq" id="WP_147341430.1">
    <property type="nucleotide sequence ID" value="NZ_QURH01000834.1"/>
</dbReference>
<evidence type="ECO:0000256" key="1">
    <source>
        <dbReference type="SAM" id="MobiDB-lite"/>
    </source>
</evidence>
<feature type="domain" description="DUF4232" evidence="2">
    <location>
        <begin position="27"/>
        <end position="157"/>
    </location>
</feature>
<evidence type="ECO:0000313" key="4">
    <source>
        <dbReference type="Proteomes" id="UP000261811"/>
    </source>
</evidence>
<gene>
    <name evidence="3" type="ORF">DZF91_28425</name>
</gene>
<feature type="region of interest" description="Disordered" evidence="1">
    <location>
        <begin position="1"/>
        <end position="22"/>
    </location>
</feature>
<accession>A0A372JE54</accession>